<keyword evidence="5" id="KW-1185">Reference proteome</keyword>
<evidence type="ECO:0000259" key="3">
    <source>
        <dbReference type="Pfam" id="PF10145"/>
    </source>
</evidence>
<protein>
    <submittedName>
        <fullName evidence="4">Phage tail tape measure protein</fullName>
    </submittedName>
</protein>
<evidence type="ECO:0000313" key="5">
    <source>
        <dbReference type="Proteomes" id="UP000476332"/>
    </source>
</evidence>
<keyword evidence="2" id="KW-1133">Transmembrane helix</keyword>
<dbReference type="NCBIfam" id="TIGR01760">
    <property type="entry name" value="tape_meas_TP901"/>
    <property type="match status" value="1"/>
</dbReference>
<dbReference type="InterPro" id="IPR010090">
    <property type="entry name" value="Phage_tape_meas"/>
</dbReference>
<comment type="caution">
    <text evidence="4">The sequence shown here is derived from an EMBL/GenBank/DDBJ whole genome shotgun (WGS) entry which is preliminary data.</text>
</comment>
<name>A0A6L9MM83_9HYPH</name>
<feature type="transmembrane region" description="Helical" evidence="2">
    <location>
        <begin position="357"/>
        <end position="384"/>
    </location>
</feature>
<dbReference type="EMBL" id="JAAAMJ010000020">
    <property type="protein sequence ID" value="NDV88812.1"/>
    <property type="molecule type" value="Genomic_DNA"/>
</dbReference>
<keyword evidence="1" id="KW-1188">Viral release from host cell</keyword>
<feature type="transmembrane region" description="Helical" evidence="2">
    <location>
        <begin position="396"/>
        <end position="418"/>
    </location>
</feature>
<feature type="transmembrane region" description="Helical" evidence="2">
    <location>
        <begin position="424"/>
        <end position="450"/>
    </location>
</feature>
<reference evidence="4 5" key="1">
    <citation type="submission" date="2020-01" db="EMBL/GenBank/DDBJ databases">
        <title>Genomes of bacteria type strains.</title>
        <authorList>
            <person name="Chen J."/>
            <person name="Zhu S."/>
            <person name="Chen J."/>
        </authorList>
    </citation>
    <scope>NUCLEOTIDE SEQUENCE [LARGE SCALE GENOMIC DNA]</scope>
    <source>
        <strain evidence="4 5">KCTC 52919</strain>
    </source>
</reference>
<gene>
    <name evidence="4" type="ORF">GTW51_19130</name>
</gene>
<keyword evidence="2" id="KW-0472">Membrane</keyword>
<proteinExistence type="predicted"/>
<keyword evidence="2" id="KW-0812">Transmembrane</keyword>
<evidence type="ECO:0000256" key="1">
    <source>
        <dbReference type="ARBA" id="ARBA00022612"/>
    </source>
</evidence>
<evidence type="ECO:0000313" key="4">
    <source>
        <dbReference type="EMBL" id="NDV88812.1"/>
    </source>
</evidence>
<accession>A0A6L9MM83</accession>
<feature type="transmembrane region" description="Helical" evidence="2">
    <location>
        <begin position="541"/>
        <end position="563"/>
    </location>
</feature>
<organism evidence="4 5">
    <name type="scientific">Aurantimonas aggregata</name>
    <dbReference type="NCBI Taxonomy" id="2047720"/>
    <lineage>
        <taxon>Bacteria</taxon>
        <taxon>Pseudomonadati</taxon>
        <taxon>Pseudomonadota</taxon>
        <taxon>Alphaproteobacteria</taxon>
        <taxon>Hyphomicrobiales</taxon>
        <taxon>Aurantimonadaceae</taxon>
        <taxon>Aurantimonas</taxon>
    </lineage>
</organism>
<dbReference type="Proteomes" id="UP000476332">
    <property type="component" value="Unassembled WGS sequence"/>
</dbReference>
<dbReference type="AlphaFoldDB" id="A0A6L9MM83"/>
<sequence>MATLTSQLILSLIDRVTAPARGIAGAVDNLQGRLAANNRQMDAMRGRMVEAVAVAGTLAYAIGGPIRAAMEFESAMADVRKVVDFPTPTAFKEMGADIIEMSTRLPIAAEGIAAIVAEAGQSDIAREELLGFAEIASKVSVAWDMAAGDTGKALAEIKTQLSLSVAGTSELADVINHLSNTSASAAPDLVEYMKRIASVGEMGGFTSAQTAALGSAMIASGAEAEVAATSFRNVVKMMSRGNSAAKSQVAAFRDLGMHEADVAKAFGKDPVAALREVLVALSKIEDPAKRMTTAFGAFGEEARGFMPLIANIELYDKALAAVSRRSDYLGSSQREYEERAKTSANAMQLFANKATAAGIAIGSALLPALNGVMDALGPLALAIARFADANPRLTSTVVALTAGLVALRVASLAAQFSFFWMRGAYLATAIAGLKGIGGALGAVTAAASLFGRRSRAAGQAAFTGFSMAARSADKAAAASAASARMIAGMSGVGNAAASTRMIAGMTAASGALVPAAAGVTGALAGVFTAFVAGLAGITAPVWLLVGGIVLAVAGIAASVYKYWVPISEFFSGFASVIGEALSGAISAISDFGSQLASAVGSWAKEKLIDFGVWLGFDEAGMRAGFDAAKAVISAGISDMIAMVKAIPGQIGNWFGDLFEMNQYSEHATAEFRSAGERMAQALVGALAGLPGKIVAAIGSTDLAGIASGLVADIKTIPGRITAALANIDMAAPFRTAFQTLGAIPVPGFDDLIAIPGRIASAFANMDMAAPVRVAFDAMQNIIAEIVSFFTNLTIPAPSFENVVAAFSALVAGIRKAVTAIEGLVRRASRAVSSIGAFGSTAAGAGSANANPLQPIMPGDVPAIDAARAAGGAIAGGRTYLVGEEGPELITPNRSGFVHPADETAGMMVPRGRGGGGASTGYAGTPVINLGGITINPGPGMDEAALAEKTARAIDKAIRDAFSGGHWNGGYRVA</sequence>
<evidence type="ECO:0000256" key="2">
    <source>
        <dbReference type="SAM" id="Phobius"/>
    </source>
</evidence>
<dbReference type="PANTHER" id="PTHR37813:SF1">
    <property type="entry name" value="FELS-2 PROPHAGE PROTEIN"/>
    <property type="match status" value="1"/>
</dbReference>
<dbReference type="Pfam" id="PF10145">
    <property type="entry name" value="PhageMin_Tail"/>
    <property type="match status" value="1"/>
</dbReference>
<dbReference type="RefSeq" id="WP_163045661.1">
    <property type="nucleotide sequence ID" value="NZ_JAAAMJ010000020.1"/>
</dbReference>
<feature type="domain" description="Phage tail tape measure protein" evidence="3">
    <location>
        <begin position="97"/>
        <end position="299"/>
    </location>
</feature>
<feature type="transmembrane region" description="Helical" evidence="2">
    <location>
        <begin position="510"/>
        <end position="535"/>
    </location>
</feature>
<dbReference type="PANTHER" id="PTHR37813">
    <property type="entry name" value="FELS-2 PROPHAGE PROTEIN"/>
    <property type="match status" value="1"/>
</dbReference>